<keyword evidence="1" id="KW-0812">Transmembrane</keyword>
<accession>A0AAD5GKQ2</accession>
<gene>
    <name evidence="2" type="ORF">M8C21_007770</name>
</gene>
<feature type="transmembrane region" description="Helical" evidence="1">
    <location>
        <begin position="40"/>
        <end position="61"/>
    </location>
</feature>
<dbReference type="AlphaFoldDB" id="A0AAD5GKQ2"/>
<protein>
    <submittedName>
        <fullName evidence="2">Uncharacterized protein</fullName>
    </submittedName>
</protein>
<keyword evidence="3" id="KW-1185">Reference proteome</keyword>
<name>A0AAD5GKQ2_AMBAR</name>
<comment type="caution">
    <text evidence="2">The sequence shown here is derived from an EMBL/GenBank/DDBJ whole genome shotgun (WGS) entry which is preliminary data.</text>
</comment>
<evidence type="ECO:0000256" key="1">
    <source>
        <dbReference type="SAM" id="Phobius"/>
    </source>
</evidence>
<evidence type="ECO:0000313" key="3">
    <source>
        <dbReference type="Proteomes" id="UP001206925"/>
    </source>
</evidence>
<dbReference type="Proteomes" id="UP001206925">
    <property type="component" value="Unassembled WGS sequence"/>
</dbReference>
<keyword evidence="1" id="KW-0472">Membrane</keyword>
<sequence>MIRLLPNYHLDKAAWVMCTWSHPNRHSLSKQATVMMEDQIMGVPSLVALFWGGCSLAHLVASTPLR</sequence>
<keyword evidence="1" id="KW-1133">Transmembrane helix</keyword>
<proteinExistence type="predicted"/>
<evidence type="ECO:0000313" key="2">
    <source>
        <dbReference type="EMBL" id="KAI7743756.1"/>
    </source>
</evidence>
<reference evidence="2" key="1">
    <citation type="submission" date="2022-06" db="EMBL/GenBank/DDBJ databases">
        <title>Uncovering the hologenomic basis of an extraordinary plant invasion.</title>
        <authorList>
            <person name="Bieker V.C."/>
            <person name="Martin M.D."/>
            <person name="Gilbert T."/>
            <person name="Hodgins K."/>
            <person name="Battlay P."/>
            <person name="Petersen B."/>
            <person name="Wilson J."/>
        </authorList>
    </citation>
    <scope>NUCLEOTIDE SEQUENCE</scope>
    <source>
        <strain evidence="2">AA19_3_7</strain>
        <tissue evidence="2">Leaf</tissue>
    </source>
</reference>
<organism evidence="2 3">
    <name type="scientific">Ambrosia artemisiifolia</name>
    <name type="common">Common ragweed</name>
    <dbReference type="NCBI Taxonomy" id="4212"/>
    <lineage>
        <taxon>Eukaryota</taxon>
        <taxon>Viridiplantae</taxon>
        <taxon>Streptophyta</taxon>
        <taxon>Embryophyta</taxon>
        <taxon>Tracheophyta</taxon>
        <taxon>Spermatophyta</taxon>
        <taxon>Magnoliopsida</taxon>
        <taxon>eudicotyledons</taxon>
        <taxon>Gunneridae</taxon>
        <taxon>Pentapetalae</taxon>
        <taxon>asterids</taxon>
        <taxon>campanulids</taxon>
        <taxon>Asterales</taxon>
        <taxon>Asteraceae</taxon>
        <taxon>Asteroideae</taxon>
        <taxon>Heliantheae alliance</taxon>
        <taxon>Heliantheae</taxon>
        <taxon>Ambrosia</taxon>
    </lineage>
</organism>
<dbReference type="EMBL" id="JAMZMK010007693">
    <property type="protein sequence ID" value="KAI7743756.1"/>
    <property type="molecule type" value="Genomic_DNA"/>
</dbReference>